<name>A0A4C1Y510_EUMVA</name>
<keyword evidence="2" id="KW-1185">Reference proteome</keyword>
<sequence>MNSIGIFRRVLVLVRISQGRLRRRLIVDFAAATKKNRAGSRQAAAGKMLGQLILHIPSVNHFDDYLCEIRSNVQNKKTSNSHITEKTDSSVYGLATSLTELITAWEGRDSSGDGELRHSEHGTTSH</sequence>
<dbReference type="AlphaFoldDB" id="A0A4C1Y510"/>
<proteinExistence type="predicted"/>
<evidence type="ECO:0000313" key="2">
    <source>
        <dbReference type="Proteomes" id="UP000299102"/>
    </source>
</evidence>
<accession>A0A4C1Y510</accession>
<dbReference type="EMBL" id="BGZK01001056">
    <property type="protein sequence ID" value="GBP69912.1"/>
    <property type="molecule type" value="Genomic_DNA"/>
</dbReference>
<comment type="caution">
    <text evidence="1">The sequence shown here is derived from an EMBL/GenBank/DDBJ whole genome shotgun (WGS) entry which is preliminary data.</text>
</comment>
<dbReference type="Proteomes" id="UP000299102">
    <property type="component" value="Unassembled WGS sequence"/>
</dbReference>
<gene>
    <name evidence="1" type="ORF">EVAR_83230_1</name>
</gene>
<protein>
    <submittedName>
        <fullName evidence="1">Uncharacterized protein</fullName>
    </submittedName>
</protein>
<organism evidence="1 2">
    <name type="scientific">Eumeta variegata</name>
    <name type="common">Bagworm moth</name>
    <name type="synonym">Eumeta japonica</name>
    <dbReference type="NCBI Taxonomy" id="151549"/>
    <lineage>
        <taxon>Eukaryota</taxon>
        <taxon>Metazoa</taxon>
        <taxon>Ecdysozoa</taxon>
        <taxon>Arthropoda</taxon>
        <taxon>Hexapoda</taxon>
        <taxon>Insecta</taxon>
        <taxon>Pterygota</taxon>
        <taxon>Neoptera</taxon>
        <taxon>Endopterygota</taxon>
        <taxon>Lepidoptera</taxon>
        <taxon>Glossata</taxon>
        <taxon>Ditrysia</taxon>
        <taxon>Tineoidea</taxon>
        <taxon>Psychidae</taxon>
        <taxon>Oiketicinae</taxon>
        <taxon>Eumeta</taxon>
    </lineage>
</organism>
<reference evidence="1 2" key="1">
    <citation type="journal article" date="2019" name="Commun. Biol.">
        <title>The bagworm genome reveals a unique fibroin gene that provides high tensile strength.</title>
        <authorList>
            <person name="Kono N."/>
            <person name="Nakamura H."/>
            <person name="Ohtoshi R."/>
            <person name="Tomita M."/>
            <person name="Numata K."/>
            <person name="Arakawa K."/>
        </authorList>
    </citation>
    <scope>NUCLEOTIDE SEQUENCE [LARGE SCALE GENOMIC DNA]</scope>
</reference>
<evidence type="ECO:0000313" key="1">
    <source>
        <dbReference type="EMBL" id="GBP69912.1"/>
    </source>
</evidence>